<dbReference type="AlphaFoldDB" id="A0A7Z2YFV4"/>
<evidence type="ECO:0000256" key="3">
    <source>
        <dbReference type="ARBA" id="ARBA00023125"/>
    </source>
</evidence>
<dbReference type="EMBL" id="CP047476">
    <property type="protein sequence ID" value="QIA65584.1"/>
    <property type="molecule type" value="Genomic_DNA"/>
</dbReference>
<dbReference type="KEGG" id="vas:GT360_18815"/>
<dbReference type="Gene3D" id="1.10.10.10">
    <property type="entry name" value="Winged helix-like DNA-binding domain superfamily/Winged helix DNA-binding domain"/>
    <property type="match status" value="1"/>
</dbReference>
<organism evidence="6 7">
    <name type="scientific">Vibrio astriarenae</name>
    <dbReference type="NCBI Taxonomy" id="1481923"/>
    <lineage>
        <taxon>Bacteria</taxon>
        <taxon>Pseudomonadati</taxon>
        <taxon>Pseudomonadota</taxon>
        <taxon>Gammaproteobacteria</taxon>
        <taxon>Vibrionales</taxon>
        <taxon>Vibrionaceae</taxon>
        <taxon>Vibrio</taxon>
    </lineage>
</organism>
<evidence type="ECO:0000256" key="1">
    <source>
        <dbReference type="ARBA" id="ARBA00009437"/>
    </source>
</evidence>
<dbReference type="Gene3D" id="3.40.190.290">
    <property type="match status" value="1"/>
</dbReference>
<dbReference type="PROSITE" id="PS50931">
    <property type="entry name" value="HTH_LYSR"/>
    <property type="match status" value="1"/>
</dbReference>
<proteinExistence type="inferred from homology"/>
<evidence type="ECO:0000256" key="2">
    <source>
        <dbReference type="ARBA" id="ARBA00023015"/>
    </source>
</evidence>
<dbReference type="PANTHER" id="PTHR30126:SF91">
    <property type="entry name" value="LYSR FAMILY TRANSCRIPTIONAL REGULATOR"/>
    <property type="match status" value="1"/>
</dbReference>
<dbReference type="SUPFAM" id="SSF53850">
    <property type="entry name" value="Periplasmic binding protein-like II"/>
    <property type="match status" value="1"/>
</dbReference>
<comment type="similarity">
    <text evidence="1">Belongs to the LysR transcriptional regulatory family.</text>
</comment>
<keyword evidence="4" id="KW-0804">Transcription</keyword>
<evidence type="ECO:0000313" key="6">
    <source>
        <dbReference type="EMBL" id="QIA65584.1"/>
    </source>
</evidence>
<evidence type="ECO:0000313" key="7">
    <source>
        <dbReference type="Proteomes" id="UP000464262"/>
    </source>
</evidence>
<dbReference type="InterPro" id="IPR000847">
    <property type="entry name" value="LysR_HTH_N"/>
</dbReference>
<name>A0A7Z2YFV4_9VIBR</name>
<dbReference type="PANTHER" id="PTHR30126">
    <property type="entry name" value="HTH-TYPE TRANSCRIPTIONAL REGULATOR"/>
    <property type="match status" value="1"/>
</dbReference>
<dbReference type="Pfam" id="PF03466">
    <property type="entry name" value="LysR_substrate"/>
    <property type="match status" value="1"/>
</dbReference>
<dbReference type="InterPro" id="IPR036388">
    <property type="entry name" value="WH-like_DNA-bd_sf"/>
</dbReference>
<dbReference type="InterPro" id="IPR036390">
    <property type="entry name" value="WH_DNA-bd_sf"/>
</dbReference>
<dbReference type="CDD" id="cd05466">
    <property type="entry name" value="PBP2_LTTR_substrate"/>
    <property type="match status" value="1"/>
</dbReference>
<dbReference type="RefSeq" id="WP_164650484.1">
    <property type="nucleotide sequence ID" value="NZ_CP047476.1"/>
</dbReference>
<keyword evidence="3" id="KW-0238">DNA-binding</keyword>
<evidence type="ECO:0000259" key="5">
    <source>
        <dbReference type="PROSITE" id="PS50931"/>
    </source>
</evidence>
<dbReference type="Proteomes" id="UP000464262">
    <property type="component" value="Chromosome 2"/>
</dbReference>
<evidence type="ECO:0000256" key="4">
    <source>
        <dbReference type="ARBA" id="ARBA00023163"/>
    </source>
</evidence>
<dbReference type="Pfam" id="PF00126">
    <property type="entry name" value="HTH_1"/>
    <property type="match status" value="1"/>
</dbReference>
<sequence length="296" mass="33538">MITFEQVNCFRAVYEQGSYSAGSRLIGKDRTTVREHVLALEDILGEALFTIQGKKAHPTPLANHLYPRARHLAKQAMDFESVAFSSQQLALTQLTLCYDIQVPSQLLADIDRRVSVVFPHLSLKWLQRDRDQASTLLEKGLAHFAMLPTMRNLIPPEQMGLVRMGSCVYGVYVHPDSPLAKREHVSIQDLTEYPQLVSSNVFVTGEKTMQISSECHEVNSVDLMVRLLANRGWAVINSLDARIYEQQGGIQRVDITDLVHDYRTSLALFYSFAFDSNPTIKKCIQLIRESCRELLI</sequence>
<feature type="domain" description="HTH lysR-type" evidence="5">
    <location>
        <begin position="2"/>
        <end position="59"/>
    </location>
</feature>
<accession>A0A7Z2YFV4</accession>
<dbReference type="SUPFAM" id="SSF46785">
    <property type="entry name" value="Winged helix' DNA-binding domain"/>
    <property type="match status" value="1"/>
</dbReference>
<protein>
    <submittedName>
        <fullName evidence="6">LysR family transcriptional regulator</fullName>
    </submittedName>
</protein>
<keyword evidence="7" id="KW-1185">Reference proteome</keyword>
<reference evidence="6 7" key="1">
    <citation type="submission" date="2020-01" db="EMBL/GenBank/DDBJ databases">
        <title>Whole genome and functional gene identification of agarase of Vibrio HN897.</title>
        <authorList>
            <person name="Liu Y."/>
            <person name="Zhao Z."/>
        </authorList>
    </citation>
    <scope>NUCLEOTIDE SEQUENCE [LARGE SCALE GENOMIC DNA]</scope>
    <source>
        <strain evidence="6 7">HN897</strain>
    </source>
</reference>
<keyword evidence="2" id="KW-0805">Transcription regulation</keyword>
<gene>
    <name evidence="6" type="ORF">GT360_18815</name>
</gene>
<dbReference type="GO" id="GO:0000976">
    <property type="term" value="F:transcription cis-regulatory region binding"/>
    <property type="evidence" value="ECO:0007669"/>
    <property type="project" value="TreeGrafter"/>
</dbReference>
<dbReference type="InterPro" id="IPR005119">
    <property type="entry name" value="LysR_subst-bd"/>
</dbReference>
<dbReference type="GO" id="GO:0003700">
    <property type="term" value="F:DNA-binding transcription factor activity"/>
    <property type="evidence" value="ECO:0007669"/>
    <property type="project" value="InterPro"/>
</dbReference>